<evidence type="ECO:0000256" key="8">
    <source>
        <dbReference type="ARBA" id="ARBA00022741"/>
    </source>
</evidence>
<dbReference type="InterPro" id="IPR030389">
    <property type="entry name" value="G_FEOB_dom"/>
</dbReference>
<dbReference type="Pfam" id="PF07664">
    <property type="entry name" value="FeoB_C"/>
    <property type="match status" value="1"/>
</dbReference>
<dbReference type="InterPro" id="IPR006073">
    <property type="entry name" value="GTP-bd"/>
</dbReference>
<keyword evidence="18" id="KW-1185">Reference proteome</keyword>
<keyword evidence="7 15" id="KW-0812">Transmembrane</keyword>
<keyword evidence="13 15" id="KW-0472">Membrane</keyword>
<keyword evidence="6" id="KW-0997">Cell inner membrane</keyword>
<keyword evidence="5" id="KW-0410">Iron transport</keyword>
<evidence type="ECO:0000256" key="10">
    <source>
        <dbReference type="ARBA" id="ARBA00023004"/>
    </source>
</evidence>
<dbReference type="GO" id="GO:0005886">
    <property type="term" value="C:plasma membrane"/>
    <property type="evidence" value="ECO:0007669"/>
    <property type="project" value="UniProtKB-SubCell"/>
</dbReference>
<evidence type="ECO:0000256" key="5">
    <source>
        <dbReference type="ARBA" id="ARBA00022496"/>
    </source>
</evidence>
<keyword evidence="12" id="KW-0342">GTP-binding</keyword>
<evidence type="ECO:0000256" key="7">
    <source>
        <dbReference type="ARBA" id="ARBA00022692"/>
    </source>
</evidence>
<dbReference type="InterPro" id="IPR050860">
    <property type="entry name" value="FeoB_GTPase"/>
</dbReference>
<keyword evidence="10" id="KW-0408">Iron</keyword>
<feature type="transmembrane region" description="Helical" evidence="15">
    <location>
        <begin position="567"/>
        <end position="587"/>
    </location>
</feature>
<dbReference type="Pfam" id="PF02421">
    <property type="entry name" value="FeoB_N"/>
    <property type="match status" value="1"/>
</dbReference>
<dbReference type="EMBL" id="JAGSPM010000007">
    <property type="protein sequence ID" value="MBR7747413.1"/>
    <property type="molecule type" value="Genomic_DNA"/>
</dbReference>
<feature type="transmembrane region" description="Helical" evidence="15">
    <location>
        <begin position="339"/>
        <end position="362"/>
    </location>
</feature>
<dbReference type="PANTHER" id="PTHR43185">
    <property type="entry name" value="FERROUS IRON TRANSPORT PROTEIN B"/>
    <property type="match status" value="1"/>
</dbReference>
<evidence type="ECO:0000256" key="15">
    <source>
        <dbReference type="SAM" id="Phobius"/>
    </source>
</evidence>
<dbReference type="InterPro" id="IPR011640">
    <property type="entry name" value="Fe2_transport_prot_B_C"/>
</dbReference>
<dbReference type="GO" id="GO:0015093">
    <property type="term" value="F:ferrous iron transmembrane transporter activity"/>
    <property type="evidence" value="ECO:0007669"/>
    <property type="project" value="InterPro"/>
</dbReference>
<evidence type="ECO:0000256" key="11">
    <source>
        <dbReference type="ARBA" id="ARBA00023065"/>
    </source>
</evidence>
<dbReference type="CDD" id="cd01879">
    <property type="entry name" value="FeoB"/>
    <property type="match status" value="1"/>
</dbReference>
<evidence type="ECO:0000256" key="1">
    <source>
        <dbReference type="ARBA" id="ARBA00004429"/>
    </source>
</evidence>
<dbReference type="Pfam" id="PF07670">
    <property type="entry name" value="Gate"/>
    <property type="match status" value="2"/>
</dbReference>
<comment type="subcellular location">
    <subcellularLocation>
        <location evidence="1">Cell inner membrane</location>
        <topology evidence="1">Multi-pass membrane protein</topology>
    </subcellularLocation>
</comment>
<dbReference type="InterPro" id="IPR011642">
    <property type="entry name" value="Gate_dom"/>
</dbReference>
<feature type="domain" description="FeoB-type G" evidence="16">
    <location>
        <begin position="15"/>
        <end position="183"/>
    </location>
</feature>
<evidence type="ECO:0000256" key="3">
    <source>
        <dbReference type="ARBA" id="ARBA00022448"/>
    </source>
</evidence>
<evidence type="ECO:0000256" key="6">
    <source>
        <dbReference type="ARBA" id="ARBA00022519"/>
    </source>
</evidence>
<keyword evidence="4" id="KW-1003">Cell membrane</keyword>
<sequence>MKQVKPSVVHFHASGPLVALVGNPNCGKTALFNLLTDSKQKVANYAGVTVERKEGRFKTATDKTIRVLDLPGTYSLHPRSPDERVTHDVLYGNAVGEKRPDYVVCVVDATNLRRSLRLVIAVQRLGIPCMVALNMTDMAEQRGVHVDEQALARELGVPVVRTVGVRQGGEAELRAMLENVGTLNQVSVGAHLSDADPAVQSHTDLDHERVRQILAKLGLDDIIPHIVSDKIDRVVLHPVVGPSLLALILFLVFQAVFAWANVPMDMIKDGTEWLGETVTGLLPEGWLQSLIVNGIIAGAGGVVVFLPQILILFFFILILEESGYLPRAAFLLDRLMGGVGLSGRSFIPLLSSFACAIPGIMAARTIANPRDRMVTILIAPLMTCSARLPVYALLIGAFIPQREVWGFLELQGLVLFALYAAGIIGALAVAWVLKRFTAKSQIRTLMMELPSYHLPTIRNVLTGLKQRVVIFMSRVGGIIMIMTIALWFLASYPGAPEGATGAAIEYSFAGYIGKALAVVFEPIGFNWQISIALVPGMAAREVAVSALGTVYALAASNSDTAEALAPLIAQQWSLATALSLLAWYVFAPQCLSTLATVKRETGGWKMPVIMLTYLFGLAYLASFITYRVALACGLG</sequence>
<keyword evidence="3" id="KW-0813">Transport</keyword>
<dbReference type="FunFam" id="3.40.50.300:FF:000426">
    <property type="entry name" value="Ferrous iron transport protein B"/>
    <property type="match status" value="1"/>
</dbReference>
<protein>
    <recommendedName>
        <fullName evidence="2">Fe(2+) transporter FeoB</fullName>
    </recommendedName>
    <alternativeName>
        <fullName evidence="14">Ferrous iron transport protein B</fullName>
    </alternativeName>
</protein>
<dbReference type="InterPro" id="IPR027417">
    <property type="entry name" value="P-loop_NTPase"/>
</dbReference>
<evidence type="ECO:0000313" key="18">
    <source>
        <dbReference type="Proteomes" id="UP000680158"/>
    </source>
</evidence>
<name>A0A941I2E8_9BURK</name>
<dbReference type="GO" id="GO:0005525">
    <property type="term" value="F:GTP binding"/>
    <property type="evidence" value="ECO:0007669"/>
    <property type="project" value="UniProtKB-KW"/>
</dbReference>
<evidence type="ECO:0000256" key="9">
    <source>
        <dbReference type="ARBA" id="ARBA00022989"/>
    </source>
</evidence>
<feature type="transmembrane region" description="Helical" evidence="15">
    <location>
        <begin position="290"/>
        <end position="319"/>
    </location>
</feature>
<evidence type="ECO:0000256" key="12">
    <source>
        <dbReference type="ARBA" id="ARBA00023134"/>
    </source>
</evidence>
<dbReference type="AlphaFoldDB" id="A0A941I2E8"/>
<dbReference type="Gene3D" id="3.40.50.300">
    <property type="entry name" value="P-loop containing nucleotide triphosphate hydrolases"/>
    <property type="match status" value="1"/>
</dbReference>
<dbReference type="PRINTS" id="PR00326">
    <property type="entry name" value="GTP1OBG"/>
</dbReference>
<keyword evidence="11" id="KW-0406">Ion transport</keyword>
<proteinExistence type="predicted"/>
<evidence type="ECO:0000256" key="2">
    <source>
        <dbReference type="ARBA" id="ARBA00022371"/>
    </source>
</evidence>
<keyword evidence="8" id="KW-0547">Nucleotide-binding</keyword>
<feature type="transmembrane region" description="Helical" evidence="15">
    <location>
        <begin position="468"/>
        <end position="490"/>
    </location>
</feature>
<evidence type="ECO:0000256" key="13">
    <source>
        <dbReference type="ARBA" id="ARBA00023136"/>
    </source>
</evidence>
<keyword evidence="9 15" id="KW-1133">Transmembrane helix</keyword>
<dbReference type="PROSITE" id="PS51711">
    <property type="entry name" value="G_FEOB"/>
    <property type="match status" value="1"/>
</dbReference>
<feature type="transmembrane region" description="Helical" evidence="15">
    <location>
        <begin position="411"/>
        <end position="433"/>
    </location>
</feature>
<reference evidence="17 18" key="1">
    <citation type="submission" date="2021-04" db="EMBL/GenBank/DDBJ databases">
        <title>novel species isolated from subtropical streams in China.</title>
        <authorList>
            <person name="Lu H."/>
        </authorList>
    </citation>
    <scope>NUCLEOTIDE SEQUENCE [LARGE SCALE GENOMIC DNA]</scope>
    <source>
        <strain evidence="17 18">BYS107W</strain>
    </source>
</reference>
<evidence type="ECO:0000259" key="16">
    <source>
        <dbReference type="PROSITE" id="PS51711"/>
    </source>
</evidence>
<dbReference type="Proteomes" id="UP000680158">
    <property type="component" value="Unassembled WGS sequence"/>
</dbReference>
<feature type="transmembrane region" description="Helical" evidence="15">
    <location>
        <begin position="374"/>
        <end position="399"/>
    </location>
</feature>
<dbReference type="SUPFAM" id="SSF52540">
    <property type="entry name" value="P-loop containing nucleoside triphosphate hydrolases"/>
    <property type="match status" value="1"/>
</dbReference>
<feature type="transmembrane region" description="Helical" evidence="15">
    <location>
        <begin position="239"/>
        <end position="260"/>
    </location>
</feature>
<evidence type="ECO:0000256" key="4">
    <source>
        <dbReference type="ARBA" id="ARBA00022475"/>
    </source>
</evidence>
<evidence type="ECO:0000256" key="14">
    <source>
        <dbReference type="ARBA" id="ARBA00031200"/>
    </source>
</evidence>
<accession>A0A941I2E8</accession>
<dbReference type="PANTHER" id="PTHR43185:SF1">
    <property type="entry name" value="FE(2+) TRANSPORTER FEOB"/>
    <property type="match status" value="1"/>
</dbReference>
<comment type="caution">
    <text evidence="17">The sequence shown here is derived from an EMBL/GenBank/DDBJ whole genome shotgun (WGS) entry which is preliminary data.</text>
</comment>
<gene>
    <name evidence="17" type="ORF">KDM92_12545</name>
</gene>
<feature type="transmembrane region" description="Helical" evidence="15">
    <location>
        <begin position="608"/>
        <end position="629"/>
    </location>
</feature>
<organism evidence="17 18">
    <name type="scientific">Undibacterium baiyunense</name>
    <dbReference type="NCBI Taxonomy" id="2828731"/>
    <lineage>
        <taxon>Bacteria</taxon>
        <taxon>Pseudomonadati</taxon>
        <taxon>Pseudomonadota</taxon>
        <taxon>Betaproteobacteria</taxon>
        <taxon>Burkholderiales</taxon>
        <taxon>Oxalobacteraceae</taxon>
        <taxon>Undibacterium</taxon>
    </lineage>
</organism>
<evidence type="ECO:0000313" key="17">
    <source>
        <dbReference type="EMBL" id="MBR7747413.1"/>
    </source>
</evidence>
<dbReference type="RefSeq" id="WP_212684805.1">
    <property type="nucleotide sequence ID" value="NZ_JAGSPM010000007.1"/>
</dbReference>